<dbReference type="PANTHER" id="PTHR33431">
    <property type="entry name" value="ENABLED-LIKE PROTEIN (DUF1635)"/>
    <property type="match status" value="1"/>
</dbReference>
<dbReference type="EnsemblPlants" id="Solyc11g073180.2.1">
    <property type="protein sequence ID" value="Solyc11g073180.2.1"/>
    <property type="gene ID" value="Solyc11g073180.2"/>
</dbReference>
<dbReference type="Proteomes" id="UP000004994">
    <property type="component" value="Chromosome 11"/>
</dbReference>
<proteinExistence type="predicted"/>
<dbReference type="RefSeq" id="XP_010313554.1">
    <property type="nucleotide sequence ID" value="XM_010315252.4"/>
</dbReference>
<dbReference type="OrthoDB" id="778241at2759"/>
<organism evidence="1">
    <name type="scientific">Solanum lycopersicum</name>
    <name type="common">Tomato</name>
    <name type="synonym">Lycopersicon esculentum</name>
    <dbReference type="NCBI Taxonomy" id="4081"/>
    <lineage>
        <taxon>Eukaryota</taxon>
        <taxon>Viridiplantae</taxon>
        <taxon>Streptophyta</taxon>
        <taxon>Embryophyta</taxon>
        <taxon>Tracheophyta</taxon>
        <taxon>Spermatophyta</taxon>
        <taxon>Magnoliopsida</taxon>
        <taxon>eudicotyledons</taxon>
        <taxon>Gunneridae</taxon>
        <taxon>Pentapetalae</taxon>
        <taxon>asterids</taxon>
        <taxon>lamiids</taxon>
        <taxon>Solanales</taxon>
        <taxon>Solanaceae</taxon>
        <taxon>Solanoideae</taxon>
        <taxon>Solaneae</taxon>
        <taxon>Solanum</taxon>
        <taxon>Solanum subgen. Lycopersicon</taxon>
    </lineage>
</organism>
<evidence type="ECO:0000313" key="2">
    <source>
        <dbReference type="Proteomes" id="UP000004994"/>
    </source>
</evidence>
<dbReference type="Pfam" id="PF07795">
    <property type="entry name" value="DUF1635"/>
    <property type="match status" value="1"/>
</dbReference>
<dbReference type="AlphaFoldDB" id="A0A3Q7JQT9"/>
<dbReference type="PaxDb" id="4081-Solyc11g073180.1.1"/>
<reference evidence="1" key="1">
    <citation type="journal article" date="2012" name="Nature">
        <title>The tomato genome sequence provides insights into fleshy fruit evolution.</title>
        <authorList>
            <consortium name="Tomato Genome Consortium"/>
        </authorList>
    </citation>
    <scope>NUCLEOTIDE SEQUENCE [LARGE SCALE GENOMIC DNA]</scope>
    <source>
        <strain evidence="1">cv. Heinz 1706</strain>
    </source>
</reference>
<dbReference type="InterPro" id="IPR012862">
    <property type="entry name" value="DUF1635"/>
</dbReference>
<dbReference type="KEGG" id="sly:104644788"/>
<keyword evidence="2" id="KW-1185">Reference proteome</keyword>
<name>A0A3Q7JQT9_SOLLC</name>
<dbReference type="GeneID" id="104644788"/>
<reference evidence="1" key="2">
    <citation type="submission" date="2019-01" db="UniProtKB">
        <authorList>
            <consortium name="EnsemblPlants"/>
        </authorList>
    </citation>
    <scope>IDENTIFICATION</scope>
    <source>
        <strain evidence="1">cv. Heinz 1706</strain>
    </source>
</reference>
<dbReference type="STRING" id="4081.A0A3Q7JQT9"/>
<dbReference type="Gramene" id="Solyc11g073180.2.1">
    <property type="protein sequence ID" value="Solyc11g073180.2.1"/>
    <property type="gene ID" value="Solyc11g073180.2"/>
</dbReference>
<dbReference type="PANTHER" id="PTHR33431:SF23">
    <property type="entry name" value="UPA23"/>
    <property type="match status" value="1"/>
</dbReference>
<protein>
    <submittedName>
        <fullName evidence="1">Uncharacterized protein</fullName>
    </submittedName>
</protein>
<evidence type="ECO:0000313" key="1">
    <source>
        <dbReference type="EnsemblPlants" id="Solyc11g073180.2.1"/>
    </source>
</evidence>
<gene>
    <name evidence="1" type="primary">LOC104644788</name>
</gene>
<dbReference type="InParanoid" id="A0A3Q7JQT9"/>
<accession>A0A3Q7JQT9</accession>
<sequence>MEEMASLWSYQETIDEMRHKLVYTSLELEKMSEEMMKNKEYVKQLIQLLKMVCEERDELHKLVDSMKSTKANSSITDQSNSNNYYSSPELEYSNINSNPVEVDNVIESFVKGKTLPQQGKLLQSVVEAGPLLQTLLVSGQLPQWRNPPLPFKHLNYPASTSTINFANSYSASSLENHSFNPNRNTTFVKRQRLH</sequence>